<dbReference type="SUPFAM" id="SSF46689">
    <property type="entry name" value="Homeodomain-like"/>
    <property type="match status" value="1"/>
</dbReference>
<dbReference type="Pfam" id="PF17925">
    <property type="entry name" value="TetR_C_20"/>
    <property type="match status" value="1"/>
</dbReference>
<dbReference type="InterPro" id="IPR001647">
    <property type="entry name" value="HTH_TetR"/>
</dbReference>
<dbReference type="Gene3D" id="1.10.357.10">
    <property type="entry name" value="Tetracycline Repressor, domain 2"/>
    <property type="match status" value="1"/>
</dbReference>
<evidence type="ECO:0000256" key="3">
    <source>
        <dbReference type="ARBA" id="ARBA00023163"/>
    </source>
</evidence>
<dbReference type="InterPro" id="IPR050109">
    <property type="entry name" value="HTH-type_TetR-like_transc_reg"/>
</dbReference>
<name>A0A9X2Y8C8_9MYCO</name>
<dbReference type="EMBL" id="JACKSJ010000062">
    <property type="protein sequence ID" value="MCV7169823.1"/>
    <property type="molecule type" value="Genomic_DNA"/>
</dbReference>
<feature type="DNA-binding region" description="H-T-H motif" evidence="4">
    <location>
        <begin position="82"/>
        <end position="101"/>
    </location>
</feature>
<evidence type="ECO:0000256" key="5">
    <source>
        <dbReference type="SAM" id="MobiDB-lite"/>
    </source>
</evidence>
<dbReference type="Proteomes" id="UP001140293">
    <property type="component" value="Unassembled WGS sequence"/>
</dbReference>
<dbReference type="PANTHER" id="PTHR30055">
    <property type="entry name" value="HTH-TYPE TRANSCRIPTIONAL REGULATOR RUTR"/>
    <property type="match status" value="1"/>
</dbReference>
<comment type="caution">
    <text evidence="7">The sequence shown here is derived from an EMBL/GenBank/DDBJ whole genome shotgun (WGS) entry which is preliminary data.</text>
</comment>
<dbReference type="GO" id="GO:0003700">
    <property type="term" value="F:DNA-binding transcription factor activity"/>
    <property type="evidence" value="ECO:0007669"/>
    <property type="project" value="TreeGrafter"/>
</dbReference>
<dbReference type="PROSITE" id="PS50977">
    <property type="entry name" value="HTH_TETR_2"/>
    <property type="match status" value="1"/>
</dbReference>
<dbReference type="PRINTS" id="PR00455">
    <property type="entry name" value="HTHTETR"/>
</dbReference>
<keyword evidence="3" id="KW-0804">Transcription</keyword>
<keyword evidence="1" id="KW-0805">Transcription regulation</keyword>
<evidence type="ECO:0000256" key="2">
    <source>
        <dbReference type="ARBA" id="ARBA00023125"/>
    </source>
</evidence>
<dbReference type="InterPro" id="IPR009057">
    <property type="entry name" value="Homeodomain-like_sf"/>
</dbReference>
<proteinExistence type="predicted"/>
<accession>A0A9X2Y8C8</accession>
<dbReference type="Pfam" id="PF00440">
    <property type="entry name" value="TetR_N"/>
    <property type="match status" value="1"/>
</dbReference>
<reference evidence="7" key="2">
    <citation type="journal article" date="2022" name="BMC Genomics">
        <title>Comparative genome analysis of mycobacteria focusing on tRNA and non-coding RNA.</title>
        <authorList>
            <person name="Behra P.R.K."/>
            <person name="Pettersson B.M.F."/>
            <person name="Ramesh M."/>
            <person name="Das S."/>
            <person name="Dasgupta S."/>
            <person name="Kirsebom L.A."/>
        </authorList>
    </citation>
    <scope>NUCLEOTIDE SEQUENCE</scope>
    <source>
        <strain evidence="7">DSM 44615</strain>
    </source>
</reference>
<keyword evidence="2 4" id="KW-0238">DNA-binding</keyword>
<keyword evidence="8" id="KW-1185">Reference proteome</keyword>
<dbReference type="InterPro" id="IPR041642">
    <property type="entry name" value="KstR_C"/>
</dbReference>
<reference evidence="7" key="1">
    <citation type="submission" date="2020-07" db="EMBL/GenBank/DDBJ databases">
        <authorList>
            <person name="Pettersson B.M.F."/>
            <person name="Behra P.R.K."/>
            <person name="Ramesh M."/>
            <person name="Das S."/>
            <person name="Dasgupta S."/>
            <person name="Kirsebom L.A."/>
        </authorList>
    </citation>
    <scope>NUCLEOTIDE SEQUENCE</scope>
    <source>
        <strain evidence="7">DSM 44615</strain>
    </source>
</reference>
<sequence>MRPCRPENPCIRSIALVTHRRRCDVSNRVTPGTVTALPADGKGGVHQVASTESSDGRRAENRDAILDTVAELLETEGYDAVQLREVARRSRTSLATIYKRYPNRDELIIAALHSWMDEHRYSGLVHQSPAPGESVYDGMMRVLRTIFEPWEHHPAMLTAFFRARAAPRGQQIFRRGLDITVPSFMQVLAGVDDAFVRDLETILSTVIYGLLGRFAAGEIAITDILPSLDRTVYWLTAGYQAAGTASVRSDASPSR</sequence>
<protein>
    <submittedName>
        <fullName evidence="7">TetR/AcrR family transcriptional regulator</fullName>
    </submittedName>
</protein>
<dbReference type="GO" id="GO:0000976">
    <property type="term" value="F:transcription cis-regulatory region binding"/>
    <property type="evidence" value="ECO:0007669"/>
    <property type="project" value="TreeGrafter"/>
</dbReference>
<organism evidence="7 8">
    <name type="scientific">[Mycobacterium] manitobense</name>
    <dbReference type="NCBI Taxonomy" id="190147"/>
    <lineage>
        <taxon>Bacteria</taxon>
        <taxon>Bacillati</taxon>
        <taxon>Actinomycetota</taxon>
        <taxon>Actinomycetes</taxon>
        <taxon>Mycobacteriales</taxon>
        <taxon>Mycobacteriaceae</taxon>
        <taxon>Mycolicibacterium</taxon>
    </lineage>
</organism>
<dbReference type="PANTHER" id="PTHR30055:SF234">
    <property type="entry name" value="HTH-TYPE TRANSCRIPTIONAL REGULATOR BETI"/>
    <property type="match status" value="1"/>
</dbReference>
<feature type="domain" description="HTH tetR-type" evidence="6">
    <location>
        <begin position="59"/>
        <end position="119"/>
    </location>
</feature>
<dbReference type="AlphaFoldDB" id="A0A9X2Y8C8"/>
<evidence type="ECO:0000256" key="1">
    <source>
        <dbReference type="ARBA" id="ARBA00023015"/>
    </source>
</evidence>
<evidence type="ECO:0000313" key="8">
    <source>
        <dbReference type="Proteomes" id="UP001140293"/>
    </source>
</evidence>
<feature type="region of interest" description="Disordered" evidence="5">
    <location>
        <begin position="38"/>
        <end position="58"/>
    </location>
</feature>
<evidence type="ECO:0000259" key="6">
    <source>
        <dbReference type="PROSITE" id="PS50977"/>
    </source>
</evidence>
<evidence type="ECO:0000313" key="7">
    <source>
        <dbReference type="EMBL" id="MCV7169823.1"/>
    </source>
</evidence>
<gene>
    <name evidence="7" type="ORF">H7I41_07790</name>
</gene>
<evidence type="ECO:0000256" key="4">
    <source>
        <dbReference type="PROSITE-ProRule" id="PRU00335"/>
    </source>
</evidence>